<feature type="transmembrane region" description="Helical" evidence="7">
    <location>
        <begin position="488"/>
        <end position="512"/>
    </location>
</feature>
<feature type="transmembrane region" description="Helical" evidence="7">
    <location>
        <begin position="83"/>
        <end position="103"/>
    </location>
</feature>
<feature type="transmembrane region" description="Helical" evidence="7">
    <location>
        <begin position="276"/>
        <end position="300"/>
    </location>
</feature>
<keyword evidence="2" id="KW-0813">Transport</keyword>
<keyword evidence="4 7" id="KW-0812">Transmembrane</keyword>
<dbReference type="InterPro" id="IPR036259">
    <property type="entry name" value="MFS_trans_sf"/>
</dbReference>
<feature type="transmembrane region" description="Helical" evidence="7">
    <location>
        <begin position="238"/>
        <end position="255"/>
    </location>
</feature>
<keyword evidence="10" id="KW-1185">Reference proteome</keyword>
<evidence type="ECO:0000256" key="5">
    <source>
        <dbReference type="ARBA" id="ARBA00022989"/>
    </source>
</evidence>
<dbReference type="CDD" id="cd17503">
    <property type="entry name" value="MFS_LmrB_MDR_like"/>
    <property type="match status" value="1"/>
</dbReference>
<feature type="transmembrane region" description="Helical" evidence="7">
    <location>
        <begin position="54"/>
        <end position="76"/>
    </location>
</feature>
<protein>
    <submittedName>
        <fullName evidence="9">Drug resistance transporter, EmrB/QacA subfamily</fullName>
    </submittedName>
</protein>
<dbReference type="NCBIfam" id="TIGR00711">
    <property type="entry name" value="efflux_EmrB"/>
    <property type="match status" value="1"/>
</dbReference>
<evidence type="ECO:0000256" key="4">
    <source>
        <dbReference type="ARBA" id="ARBA00022692"/>
    </source>
</evidence>
<evidence type="ECO:0000259" key="8">
    <source>
        <dbReference type="PROSITE" id="PS50850"/>
    </source>
</evidence>
<keyword evidence="5 7" id="KW-1133">Transmembrane helix</keyword>
<evidence type="ECO:0000256" key="6">
    <source>
        <dbReference type="ARBA" id="ARBA00023136"/>
    </source>
</evidence>
<dbReference type="InterPro" id="IPR004638">
    <property type="entry name" value="EmrB-like"/>
</dbReference>
<dbReference type="EMBL" id="CP002961">
    <property type="protein sequence ID" value="AFK03643.1"/>
    <property type="molecule type" value="Genomic_DNA"/>
</dbReference>
<dbReference type="Gene3D" id="1.20.1720.10">
    <property type="entry name" value="Multidrug resistance protein D"/>
    <property type="match status" value="1"/>
</dbReference>
<feature type="domain" description="Major facilitator superfamily (MFS) profile" evidence="8">
    <location>
        <begin position="18"/>
        <end position="517"/>
    </location>
</feature>
<evidence type="ECO:0000256" key="1">
    <source>
        <dbReference type="ARBA" id="ARBA00004651"/>
    </source>
</evidence>
<dbReference type="InterPro" id="IPR020846">
    <property type="entry name" value="MFS_dom"/>
</dbReference>
<name>A0ABN4AMR3_EMTOG</name>
<organism evidence="9 10">
    <name type="scientific">Emticicia oligotrophica (strain DSM 17448 / CIP 109782 / MTCC 6937 / GPTSA100-15)</name>
    <dbReference type="NCBI Taxonomy" id="929562"/>
    <lineage>
        <taxon>Bacteria</taxon>
        <taxon>Pseudomonadati</taxon>
        <taxon>Bacteroidota</taxon>
        <taxon>Cytophagia</taxon>
        <taxon>Cytophagales</taxon>
        <taxon>Leadbetterellaceae</taxon>
        <taxon>Emticicia</taxon>
    </lineage>
</organism>
<feature type="transmembrane region" description="Helical" evidence="7">
    <location>
        <begin position="312"/>
        <end position="330"/>
    </location>
</feature>
<dbReference type="Gene3D" id="1.20.1250.20">
    <property type="entry name" value="MFS general substrate transporter like domains"/>
    <property type="match status" value="1"/>
</dbReference>
<sequence length="533" mass="58114">MEHTVTTKIPTGAARFVIVLTTVTAAVMELLDTTIVNVALNQMAGSLGATIEDIAWVITSYAIANVIVIPMTGFLGEYFGRKNYYLGSMILFGIASYLCGNSGSLWELVLWRFIQGIGGGALLSTSQAILFDAFPGKERGMASGLFGMGIVLGPTLGPSLGGYIVDNYTWGDIFFINVPICIVATLLTILYIPKKEGEGKNKANIKIDYFGIILLIIGIGSLQYILEKGESKDWFESREISIMALVALLGIVGFISRELNTDHPVVNLRVFGNRNFAFSSIFVLVSGVGLFTSVFVYPVMVQRINGFTPYETGLSLFFPTLTILPLFPILGRVMSSGVSPIPFVISGILIFAFFGFYSGTATADMNRWDFYPIQVLRGLGTVMLQLPLINASVAGLKPNEFGAGISLTNMIRQLGGAFGIALANNYVAIQYAQHRSDLVANYTPNNPLFLEKFNAIKMGFLARSGDISQATAQAYRQLELMLDRQSYYLAYLDTFRIVAVFFLCVLPLVTLLRTKKKSAEEIAAANKATSEAH</sequence>
<evidence type="ECO:0000256" key="7">
    <source>
        <dbReference type="SAM" id="Phobius"/>
    </source>
</evidence>
<keyword evidence="3" id="KW-1003">Cell membrane</keyword>
<feature type="transmembrane region" description="Helical" evidence="7">
    <location>
        <begin position="173"/>
        <end position="193"/>
    </location>
</feature>
<feature type="transmembrane region" description="Helical" evidence="7">
    <location>
        <begin position="12"/>
        <end position="31"/>
    </location>
</feature>
<dbReference type="Proteomes" id="UP000002875">
    <property type="component" value="Chromosome"/>
</dbReference>
<feature type="transmembrane region" description="Helical" evidence="7">
    <location>
        <begin position="142"/>
        <end position="161"/>
    </location>
</feature>
<dbReference type="PANTHER" id="PTHR23501:SF174">
    <property type="entry name" value="MULTIDRUG EXPORT PROTEIN EMRB-RELATED"/>
    <property type="match status" value="1"/>
</dbReference>
<keyword evidence="6 7" id="KW-0472">Membrane</keyword>
<feature type="transmembrane region" description="Helical" evidence="7">
    <location>
        <begin position="109"/>
        <end position="130"/>
    </location>
</feature>
<evidence type="ECO:0000256" key="3">
    <source>
        <dbReference type="ARBA" id="ARBA00022475"/>
    </source>
</evidence>
<dbReference type="RefSeq" id="WP_015029340.1">
    <property type="nucleotide sequence ID" value="NC_018748.1"/>
</dbReference>
<dbReference type="SUPFAM" id="SSF103473">
    <property type="entry name" value="MFS general substrate transporter"/>
    <property type="match status" value="1"/>
</dbReference>
<proteinExistence type="predicted"/>
<accession>A0ABN4AMR3</accession>
<dbReference type="InterPro" id="IPR011701">
    <property type="entry name" value="MFS"/>
</dbReference>
<feature type="transmembrane region" description="Helical" evidence="7">
    <location>
        <begin position="337"/>
        <end position="357"/>
    </location>
</feature>
<feature type="transmembrane region" description="Helical" evidence="7">
    <location>
        <begin position="205"/>
        <end position="226"/>
    </location>
</feature>
<evidence type="ECO:0000313" key="9">
    <source>
        <dbReference type="EMBL" id="AFK03643.1"/>
    </source>
</evidence>
<dbReference type="PROSITE" id="PS50850">
    <property type="entry name" value="MFS"/>
    <property type="match status" value="1"/>
</dbReference>
<dbReference type="PRINTS" id="PR01036">
    <property type="entry name" value="TCRTETB"/>
</dbReference>
<evidence type="ECO:0000256" key="2">
    <source>
        <dbReference type="ARBA" id="ARBA00022448"/>
    </source>
</evidence>
<reference evidence="9 10" key="1">
    <citation type="submission" date="2011-07" db="EMBL/GenBank/DDBJ databases">
        <title>The complete genome of chromosome of Emticicia oligotrophica DSM 17448.</title>
        <authorList>
            <consortium name="US DOE Joint Genome Institute (JGI-PGF)"/>
            <person name="Lucas S."/>
            <person name="Han J."/>
            <person name="Lapidus A."/>
            <person name="Bruce D."/>
            <person name="Goodwin L."/>
            <person name="Pitluck S."/>
            <person name="Peters L."/>
            <person name="Kyrpides N."/>
            <person name="Mavromatis K."/>
            <person name="Ivanova N."/>
            <person name="Ovchinnikova G."/>
            <person name="Teshima H."/>
            <person name="Detter J.C."/>
            <person name="Tapia R."/>
            <person name="Han C."/>
            <person name="Land M."/>
            <person name="Hauser L."/>
            <person name="Markowitz V."/>
            <person name="Cheng J.-F."/>
            <person name="Hugenholtz P."/>
            <person name="Woyke T."/>
            <person name="Wu D."/>
            <person name="Tindall B."/>
            <person name="Pomrenke H."/>
            <person name="Brambilla E."/>
            <person name="Klenk H.-P."/>
            <person name="Eisen J.A."/>
        </authorList>
    </citation>
    <scope>NUCLEOTIDE SEQUENCE [LARGE SCALE GENOMIC DNA]</scope>
    <source>
        <strain evidence="9 10">DSM 17448</strain>
    </source>
</reference>
<dbReference type="PANTHER" id="PTHR23501">
    <property type="entry name" value="MAJOR FACILITATOR SUPERFAMILY"/>
    <property type="match status" value="1"/>
</dbReference>
<evidence type="ECO:0000313" key="10">
    <source>
        <dbReference type="Proteomes" id="UP000002875"/>
    </source>
</evidence>
<comment type="subcellular location">
    <subcellularLocation>
        <location evidence="1">Cell membrane</location>
        <topology evidence="1">Multi-pass membrane protein</topology>
    </subcellularLocation>
</comment>
<dbReference type="Pfam" id="PF07690">
    <property type="entry name" value="MFS_1"/>
    <property type="match status" value="1"/>
</dbReference>
<gene>
    <name evidence="9" type="ordered locus">Emtol_2507</name>
</gene>